<dbReference type="Proteomes" id="UP001165289">
    <property type="component" value="Unassembled WGS sequence"/>
</dbReference>
<evidence type="ECO:0000256" key="2">
    <source>
        <dbReference type="ARBA" id="ARBA00022692"/>
    </source>
</evidence>
<dbReference type="EMBL" id="JAKMXF010000033">
    <property type="protein sequence ID" value="KAI6660414.1"/>
    <property type="molecule type" value="Genomic_DNA"/>
</dbReference>
<feature type="chain" id="PRO_5043641952" evidence="8">
    <location>
        <begin position="23"/>
        <end position="482"/>
    </location>
</feature>
<proteinExistence type="predicted"/>
<evidence type="ECO:0000256" key="5">
    <source>
        <dbReference type="ARBA" id="ARBA00023136"/>
    </source>
</evidence>
<dbReference type="GO" id="GO:0005789">
    <property type="term" value="C:endoplasmic reticulum membrane"/>
    <property type="evidence" value="ECO:0007669"/>
    <property type="project" value="TreeGrafter"/>
</dbReference>
<evidence type="ECO:0000259" key="9">
    <source>
        <dbReference type="PROSITE" id="PS51328"/>
    </source>
</evidence>
<keyword evidence="3 8" id="KW-0732">Signal</keyword>
<dbReference type="InterPro" id="IPR005052">
    <property type="entry name" value="Lectin_leg"/>
</dbReference>
<dbReference type="GO" id="GO:0005793">
    <property type="term" value="C:endoplasmic reticulum-Golgi intermediate compartment"/>
    <property type="evidence" value="ECO:0007669"/>
    <property type="project" value="TreeGrafter"/>
</dbReference>
<dbReference type="SUPFAM" id="SSF49899">
    <property type="entry name" value="Concanavalin A-like lectins/glucanases"/>
    <property type="match status" value="1"/>
</dbReference>
<dbReference type="InterPro" id="IPR013320">
    <property type="entry name" value="ConA-like_dom_sf"/>
</dbReference>
<keyword evidence="4 7" id="KW-1133">Transmembrane helix</keyword>
<keyword evidence="11" id="KW-1185">Reference proteome</keyword>
<evidence type="ECO:0000256" key="1">
    <source>
        <dbReference type="ARBA" id="ARBA00004479"/>
    </source>
</evidence>
<gene>
    <name evidence="10" type="ORF">LOD99_14000</name>
</gene>
<evidence type="ECO:0000256" key="3">
    <source>
        <dbReference type="ARBA" id="ARBA00022729"/>
    </source>
</evidence>
<feature type="signal peptide" evidence="8">
    <location>
        <begin position="1"/>
        <end position="22"/>
    </location>
</feature>
<dbReference type="PROSITE" id="PS51328">
    <property type="entry name" value="L_LECTIN_LIKE"/>
    <property type="match status" value="1"/>
</dbReference>
<sequence>MNIILYISLTSYLLLFFSTCSADLLPISLTQWYQRSDIIHRHEYKHSFCAPKLTLGRDSRIAFWRYGGDAIATQDSLRIVPSIRSRQGFVWNEQKLTIKDWEIDMALRVSGRLRQGADGMAIWLTEQQMGRGPVFGSSDVWNGIGIMLDSFDNDALKDNPKIQLVINDGTHRYDHQLDGKSDELSSCMKDYRNQPYAVRIKIIKADDVLQIWVHSGYNLNPGYEDYDLCLQSILPVFTFTEGYLGVTAATGGLSDDHDVMCFTLHSLKQLESGPNSEINQNASSEEDSVRERVSKLYEEFDREFSERRTRYQEEHPDTRNEYLLEDFEINVESKLKLLLERQEGIIRELLSTKAAISSTDTNILSSISRDIKNLEHRINDAKQDGISSESQGSFHEVNRQVKSLQDSVNELRSNMDRTLTQLVVAFGELKQKPVSSEHAASVQCTGCIGFWTVFLLLCFHLLVFSCFMACLKMKENRQKKYF</sequence>
<evidence type="ECO:0000256" key="4">
    <source>
        <dbReference type="ARBA" id="ARBA00022989"/>
    </source>
</evidence>
<dbReference type="GO" id="GO:0030134">
    <property type="term" value="C:COPII-coated ER to Golgi transport vesicle"/>
    <property type="evidence" value="ECO:0007669"/>
    <property type="project" value="TreeGrafter"/>
</dbReference>
<protein>
    <submittedName>
        <fullName evidence="10">BMA-ILE-1</fullName>
    </submittedName>
</protein>
<evidence type="ECO:0000313" key="10">
    <source>
        <dbReference type="EMBL" id="KAI6660414.1"/>
    </source>
</evidence>
<evidence type="ECO:0000313" key="11">
    <source>
        <dbReference type="Proteomes" id="UP001165289"/>
    </source>
</evidence>
<feature type="transmembrane region" description="Helical" evidence="7">
    <location>
        <begin position="448"/>
        <end position="471"/>
    </location>
</feature>
<evidence type="ECO:0000256" key="6">
    <source>
        <dbReference type="SAM" id="Coils"/>
    </source>
</evidence>
<dbReference type="Gene3D" id="2.60.120.200">
    <property type="match status" value="1"/>
</dbReference>
<comment type="subcellular location">
    <subcellularLocation>
        <location evidence="1">Membrane</location>
        <topology evidence="1">Single-pass type I membrane protein</topology>
    </subcellularLocation>
</comment>
<dbReference type="PANTHER" id="PTHR12223:SF28">
    <property type="entry name" value="LECTIN, MANNOSE BINDING 1 LIKE"/>
    <property type="match status" value="1"/>
</dbReference>
<evidence type="ECO:0000256" key="8">
    <source>
        <dbReference type="SAM" id="SignalP"/>
    </source>
</evidence>
<evidence type="ECO:0000256" key="7">
    <source>
        <dbReference type="SAM" id="Phobius"/>
    </source>
</evidence>
<reference evidence="10 11" key="1">
    <citation type="journal article" date="2023" name="BMC Biol.">
        <title>The compact genome of the sponge Oopsacas minuta (Hexactinellida) is lacking key metazoan core genes.</title>
        <authorList>
            <person name="Santini S."/>
            <person name="Schenkelaars Q."/>
            <person name="Jourda C."/>
            <person name="Duchesne M."/>
            <person name="Belahbib H."/>
            <person name="Rocher C."/>
            <person name="Selva M."/>
            <person name="Riesgo A."/>
            <person name="Vervoort M."/>
            <person name="Leys S.P."/>
            <person name="Kodjabachian L."/>
            <person name="Le Bivic A."/>
            <person name="Borchiellini C."/>
            <person name="Claverie J.M."/>
            <person name="Renard E."/>
        </authorList>
    </citation>
    <scope>NUCLEOTIDE SEQUENCE [LARGE SCALE GENOMIC DNA]</scope>
    <source>
        <strain evidence="10">SPO-2</strain>
    </source>
</reference>
<organism evidence="10 11">
    <name type="scientific">Oopsacas minuta</name>
    <dbReference type="NCBI Taxonomy" id="111878"/>
    <lineage>
        <taxon>Eukaryota</taxon>
        <taxon>Metazoa</taxon>
        <taxon>Porifera</taxon>
        <taxon>Hexactinellida</taxon>
        <taxon>Hexasterophora</taxon>
        <taxon>Lyssacinosida</taxon>
        <taxon>Leucopsacidae</taxon>
        <taxon>Oopsacas</taxon>
    </lineage>
</organism>
<keyword evidence="2 7" id="KW-0812">Transmembrane</keyword>
<comment type="caution">
    <text evidence="10">The sequence shown here is derived from an EMBL/GenBank/DDBJ whole genome shotgun (WGS) entry which is preliminary data.</text>
</comment>
<keyword evidence="6" id="KW-0175">Coiled coil</keyword>
<feature type="domain" description="L-type lectin-like" evidence="9">
    <location>
        <begin position="40"/>
        <end position="267"/>
    </location>
</feature>
<dbReference type="PANTHER" id="PTHR12223">
    <property type="entry name" value="VESICULAR MANNOSE-BINDING LECTIN"/>
    <property type="match status" value="1"/>
</dbReference>
<dbReference type="AlphaFoldDB" id="A0AAV7KIL7"/>
<dbReference type="GO" id="GO:0005537">
    <property type="term" value="F:D-mannose binding"/>
    <property type="evidence" value="ECO:0007669"/>
    <property type="project" value="TreeGrafter"/>
</dbReference>
<feature type="coiled-coil region" evidence="6">
    <location>
        <begin position="364"/>
        <end position="421"/>
    </location>
</feature>
<dbReference type="Pfam" id="PF03388">
    <property type="entry name" value="Lectin_leg-like"/>
    <property type="match status" value="1"/>
</dbReference>
<dbReference type="InterPro" id="IPR051136">
    <property type="entry name" value="Intracellular_Lectin-GPT"/>
</dbReference>
<name>A0AAV7KIL7_9METZ</name>
<keyword evidence="5 7" id="KW-0472">Membrane</keyword>
<dbReference type="GO" id="GO:0006888">
    <property type="term" value="P:endoplasmic reticulum to Golgi vesicle-mediated transport"/>
    <property type="evidence" value="ECO:0007669"/>
    <property type="project" value="TreeGrafter"/>
</dbReference>
<dbReference type="GO" id="GO:0000139">
    <property type="term" value="C:Golgi membrane"/>
    <property type="evidence" value="ECO:0007669"/>
    <property type="project" value="TreeGrafter"/>
</dbReference>
<accession>A0AAV7KIL7</accession>